<reference evidence="1" key="3">
    <citation type="submission" date="2006-01" db="EMBL/GenBank/DDBJ databases">
        <authorList>
            <person name="Buell R."/>
        </authorList>
    </citation>
    <scope>NUCLEOTIDE SEQUENCE</scope>
</reference>
<reference evidence="1" key="2">
    <citation type="submission" date="2005-04" db="EMBL/GenBank/DDBJ databases">
        <authorList>
            <person name="Buell C.R."/>
            <person name="Wing R.A."/>
            <person name="McCombie W.A."/>
            <person name="Ouyang S."/>
        </authorList>
    </citation>
    <scope>NUCLEOTIDE SEQUENCE</scope>
</reference>
<protein>
    <submittedName>
        <fullName evidence="1">Uncharacterized protein</fullName>
    </submittedName>
</protein>
<sequence>MQLRAVHNITMASRNLVRLGGRRGCVLPPSRPTGGFGRAGYEVWRILVDGSSLADIIFADAYLKMALPVQALSLTPTLHHGFQGEAVQVLGHVKLAVTFSTEENKHEEMILFDVVVNVDGRYRSVLPINITQNKGELVMVAMRIVLE</sequence>
<gene>
    <name evidence="1" type="ordered locus">LOC_Os12g09970</name>
</gene>
<dbReference type="AlphaFoldDB" id="Q2QWB0"/>
<accession>Q2QWB0</accession>
<name>Q2QWB0_ORYSJ</name>
<evidence type="ECO:0000313" key="1">
    <source>
        <dbReference type="EMBL" id="ABA96694.1"/>
    </source>
</evidence>
<dbReference type="EMBL" id="DP000011">
    <property type="protein sequence ID" value="ABA96694.1"/>
    <property type="molecule type" value="Genomic_DNA"/>
</dbReference>
<proteinExistence type="predicted"/>
<reference evidence="1" key="1">
    <citation type="journal article" date="2005" name="BMC Biol.">
        <title>The sequence of rice chromosomes 11 and 12, rich in disease resistance genes and recent gene duplications.</title>
        <authorList>
            <consortium name="The rice chromosomes 11 and 12 sequencing consortia"/>
        </authorList>
    </citation>
    <scope>NUCLEOTIDE SEQUENCE [LARGE SCALE GENOMIC DNA]</scope>
</reference>
<organism evidence="1">
    <name type="scientific">Oryza sativa subsp. japonica</name>
    <name type="common">Rice</name>
    <dbReference type="NCBI Taxonomy" id="39947"/>
    <lineage>
        <taxon>Eukaryota</taxon>
        <taxon>Viridiplantae</taxon>
        <taxon>Streptophyta</taxon>
        <taxon>Embryophyta</taxon>
        <taxon>Tracheophyta</taxon>
        <taxon>Spermatophyta</taxon>
        <taxon>Magnoliopsida</taxon>
        <taxon>Liliopsida</taxon>
        <taxon>Poales</taxon>
        <taxon>Poaceae</taxon>
        <taxon>BOP clade</taxon>
        <taxon>Oryzoideae</taxon>
        <taxon>Oryzeae</taxon>
        <taxon>Oryzinae</taxon>
        <taxon>Oryza</taxon>
        <taxon>Oryza sativa</taxon>
    </lineage>
</organism>